<dbReference type="NCBIfam" id="TIGR00180">
    <property type="entry name" value="parB_part"/>
    <property type="match status" value="1"/>
</dbReference>
<dbReference type="GO" id="GO:0007059">
    <property type="term" value="P:chromosome segregation"/>
    <property type="evidence" value="ECO:0007669"/>
    <property type="project" value="UniProtKB-KW"/>
</dbReference>
<dbReference type="AlphaFoldDB" id="A0A6M3LMD7"/>
<dbReference type="InterPro" id="IPR050336">
    <property type="entry name" value="Chromosome_partition/occlusion"/>
</dbReference>
<dbReference type="SMART" id="SM00470">
    <property type="entry name" value="ParB"/>
    <property type="match status" value="1"/>
</dbReference>
<dbReference type="PANTHER" id="PTHR33375:SF1">
    <property type="entry name" value="CHROMOSOME-PARTITIONING PROTEIN PARB-RELATED"/>
    <property type="match status" value="1"/>
</dbReference>
<sequence length="260" mass="29043">MAKDKIADIDLLFIDEPTVVDRMEISTEAITELAASISEIGLLQPILLRQTGERYEVIAGHRRFLAHKLLGRRYIKSIIRAMTDEEAALARATENLSRVDLTPIEEANVYFNLINAHGMTADQVGKKFGKSPGLIKRRMDLLKMPPQLQKAVHEKKIAISVAEELWPITDVATLDYYLSFALDGGCTQAVARQWCKDWRDTERRKIPGAVGGGEVGSPFEPRPCYLPCDLCHGPVELGTDKMLRICPECHNNMLNAMKGV</sequence>
<dbReference type="InterPro" id="IPR036086">
    <property type="entry name" value="ParB/Sulfiredoxin_sf"/>
</dbReference>
<dbReference type="EMBL" id="MT143212">
    <property type="protein sequence ID" value="QJA94211.1"/>
    <property type="molecule type" value="Genomic_DNA"/>
</dbReference>
<dbReference type="SUPFAM" id="SSF109709">
    <property type="entry name" value="KorB DNA-binding domain-like"/>
    <property type="match status" value="1"/>
</dbReference>
<dbReference type="PANTHER" id="PTHR33375">
    <property type="entry name" value="CHROMOSOME-PARTITIONING PROTEIN PARB-RELATED"/>
    <property type="match status" value="1"/>
</dbReference>
<evidence type="ECO:0000256" key="1">
    <source>
        <dbReference type="ARBA" id="ARBA00022829"/>
    </source>
</evidence>
<dbReference type="Gene3D" id="3.90.1530.30">
    <property type="match status" value="1"/>
</dbReference>
<organism evidence="3">
    <name type="scientific">viral metagenome</name>
    <dbReference type="NCBI Taxonomy" id="1070528"/>
    <lineage>
        <taxon>unclassified sequences</taxon>
        <taxon>metagenomes</taxon>
        <taxon>organismal metagenomes</taxon>
    </lineage>
</organism>
<protein>
    <recommendedName>
        <fullName evidence="2">ParB-like N-terminal domain-containing protein</fullName>
    </recommendedName>
</protein>
<dbReference type="InterPro" id="IPR004437">
    <property type="entry name" value="ParB/RepB/Spo0J"/>
</dbReference>
<keyword evidence="1" id="KW-0159">Chromosome partition</keyword>
<proteinExistence type="predicted"/>
<dbReference type="GO" id="GO:0003677">
    <property type="term" value="F:DNA binding"/>
    <property type="evidence" value="ECO:0007669"/>
    <property type="project" value="InterPro"/>
</dbReference>
<name>A0A6M3LMD7_9ZZZZ</name>
<dbReference type="InterPro" id="IPR003115">
    <property type="entry name" value="ParB_N"/>
</dbReference>
<dbReference type="Pfam" id="PF02195">
    <property type="entry name" value="ParB_N"/>
    <property type="match status" value="1"/>
</dbReference>
<dbReference type="SUPFAM" id="SSF110849">
    <property type="entry name" value="ParB/Sulfiredoxin"/>
    <property type="match status" value="1"/>
</dbReference>
<feature type="domain" description="ParB-like N-terminal" evidence="2">
    <location>
        <begin position="7"/>
        <end position="96"/>
    </location>
</feature>
<evidence type="ECO:0000259" key="2">
    <source>
        <dbReference type="SMART" id="SM00470"/>
    </source>
</evidence>
<evidence type="ECO:0000313" key="3">
    <source>
        <dbReference type="EMBL" id="QJA94211.1"/>
    </source>
</evidence>
<dbReference type="Gene3D" id="1.10.10.2830">
    <property type="match status" value="1"/>
</dbReference>
<dbReference type="InterPro" id="IPR041468">
    <property type="entry name" value="HTH_ParB/Spo0J"/>
</dbReference>
<dbReference type="Pfam" id="PF17762">
    <property type="entry name" value="HTH_ParB"/>
    <property type="match status" value="1"/>
</dbReference>
<accession>A0A6M3LMD7</accession>
<dbReference type="GO" id="GO:0005694">
    <property type="term" value="C:chromosome"/>
    <property type="evidence" value="ECO:0007669"/>
    <property type="project" value="TreeGrafter"/>
</dbReference>
<gene>
    <name evidence="3" type="ORF">MM415B03933_0013</name>
</gene>
<reference evidence="3" key="1">
    <citation type="submission" date="2020-03" db="EMBL/GenBank/DDBJ databases">
        <title>The deep terrestrial virosphere.</title>
        <authorList>
            <person name="Holmfeldt K."/>
            <person name="Nilsson E."/>
            <person name="Simone D."/>
            <person name="Lopez-Fernandez M."/>
            <person name="Wu X."/>
            <person name="de Brujin I."/>
            <person name="Lundin D."/>
            <person name="Andersson A."/>
            <person name="Bertilsson S."/>
            <person name="Dopson M."/>
        </authorList>
    </citation>
    <scope>NUCLEOTIDE SEQUENCE</scope>
    <source>
        <strain evidence="3">MM415B03933</strain>
    </source>
</reference>